<protein>
    <submittedName>
        <fullName evidence="2">Uncharacterized protein</fullName>
    </submittedName>
</protein>
<keyword evidence="3" id="KW-1185">Reference proteome</keyword>
<evidence type="ECO:0000313" key="2">
    <source>
        <dbReference type="EMBL" id="ACZ08746.1"/>
    </source>
</evidence>
<dbReference type="AlphaFoldDB" id="D1AJ58"/>
<feature type="chain" id="PRO_5003019735" evidence="1">
    <location>
        <begin position="19"/>
        <end position="105"/>
    </location>
</feature>
<evidence type="ECO:0000256" key="1">
    <source>
        <dbReference type="SAM" id="SignalP"/>
    </source>
</evidence>
<dbReference type="EMBL" id="CP001739">
    <property type="protein sequence ID" value="ACZ08746.1"/>
    <property type="molecule type" value="Genomic_DNA"/>
</dbReference>
<dbReference type="Proteomes" id="UP000000845">
    <property type="component" value="Chromosome"/>
</dbReference>
<gene>
    <name evidence="2" type="ordered locus">Sterm_1889</name>
</gene>
<sequence>MKKMILCLLVIVGAFAFADTYLEDHIEDMLEAKYGYISDNSKYLELDFDVHEQGNTIYVKVKVDDDSYREKSSFSRNVFNNYVKQIEKTVKSEAKGKNVIVNSYF</sequence>
<organism evidence="2 3">
    <name type="scientific">Sebaldella termitidis (strain ATCC 33386 / NCTC 11300)</name>
    <dbReference type="NCBI Taxonomy" id="526218"/>
    <lineage>
        <taxon>Bacteria</taxon>
        <taxon>Fusobacteriati</taxon>
        <taxon>Fusobacteriota</taxon>
        <taxon>Fusobacteriia</taxon>
        <taxon>Fusobacteriales</taxon>
        <taxon>Leptotrichiaceae</taxon>
        <taxon>Sebaldella</taxon>
    </lineage>
</organism>
<dbReference type="HOGENOM" id="CLU_2234710_0_0_0"/>
<dbReference type="STRING" id="526218.Sterm_1889"/>
<proteinExistence type="predicted"/>
<evidence type="ECO:0000313" key="3">
    <source>
        <dbReference type="Proteomes" id="UP000000845"/>
    </source>
</evidence>
<reference evidence="2 3" key="2">
    <citation type="journal article" date="2010" name="Stand. Genomic Sci.">
        <title>Complete genome sequence of Sebaldella termitidis type strain (NCTC 11300).</title>
        <authorList>
            <person name="Harmon-Smith M."/>
            <person name="Celia L."/>
            <person name="Chertkov O."/>
            <person name="Lapidus A."/>
            <person name="Copeland A."/>
            <person name="Glavina Del Rio T."/>
            <person name="Nolan M."/>
            <person name="Lucas S."/>
            <person name="Tice H."/>
            <person name="Cheng J.F."/>
            <person name="Han C."/>
            <person name="Detter J.C."/>
            <person name="Bruce D."/>
            <person name="Goodwin L."/>
            <person name="Pitluck S."/>
            <person name="Pati A."/>
            <person name="Liolios K."/>
            <person name="Ivanova N."/>
            <person name="Mavromatis K."/>
            <person name="Mikhailova N."/>
            <person name="Chen A."/>
            <person name="Palaniappan K."/>
            <person name="Land M."/>
            <person name="Hauser L."/>
            <person name="Chang Y.J."/>
            <person name="Jeffries C.D."/>
            <person name="Brettin T."/>
            <person name="Goker M."/>
            <person name="Beck B."/>
            <person name="Bristow J."/>
            <person name="Eisen J.A."/>
            <person name="Markowitz V."/>
            <person name="Hugenholtz P."/>
            <person name="Kyrpides N.C."/>
            <person name="Klenk H.P."/>
            <person name="Chen F."/>
        </authorList>
    </citation>
    <scope>NUCLEOTIDE SEQUENCE [LARGE SCALE GENOMIC DNA]</scope>
    <source>
        <strain evidence="3">ATCC 33386 / NCTC 11300</strain>
    </source>
</reference>
<feature type="signal peptide" evidence="1">
    <location>
        <begin position="1"/>
        <end position="18"/>
    </location>
</feature>
<dbReference type="KEGG" id="str:Sterm_1889"/>
<dbReference type="RefSeq" id="WP_012861340.1">
    <property type="nucleotide sequence ID" value="NC_013517.1"/>
</dbReference>
<accession>D1AJ58</accession>
<name>D1AJ58_SEBTE</name>
<reference evidence="3" key="1">
    <citation type="submission" date="2009-09" db="EMBL/GenBank/DDBJ databases">
        <title>The complete chromosome of Sebaldella termitidis ATCC 33386.</title>
        <authorList>
            <consortium name="US DOE Joint Genome Institute (JGI-PGF)"/>
            <person name="Lucas S."/>
            <person name="Copeland A."/>
            <person name="Lapidus A."/>
            <person name="Glavina del Rio T."/>
            <person name="Dalin E."/>
            <person name="Tice H."/>
            <person name="Bruce D."/>
            <person name="Goodwin L."/>
            <person name="Pitluck S."/>
            <person name="Kyrpides N."/>
            <person name="Mavromatis K."/>
            <person name="Ivanova N."/>
            <person name="Mikhailova N."/>
            <person name="Sims D."/>
            <person name="Meincke L."/>
            <person name="Brettin T."/>
            <person name="Detter J.C."/>
            <person name="Han C."/>
            <person name="Larimer F."/>
            <person name="Land M."/>
            <person name="Hauser L."/>
            <person name="Markowitz V."/>
            <person name="Cheng J.F."/>
            <person name="Hugenholtz P."/>
            <person name="Woyke T."/>
            <person name="Wu D."/>
            <person name="Eisen J.A."/>
        </authorList>
    </citation>
    <scope>NUCLEOTIDE SEQUENCE [LARGE SCALE GENOMIC DNA]</scope>
    <source>
        <strain evidence="3">ATCC 33386 / NCTC 11300</strain>
    </source>
</reference>
<keyword evidence="1" id="KW-0732">Signal</keyword>